<sequence>MEVFAMDKDFFLVKLGNDQDYFKALSDGPWVIFDHYLVVQQWTPAFRFTDKLPNPVLCPEQASDRAAEFSPTPTTASVEPSSEEVSGFGPWMLVTRKARHNQREIPNQGRPDQAEESSEGTINKQERKERSARKENGQPPNQAGSKSPQRKQGPQATQGGNTNKKGKEENKKGKEVALVASEVEKTSGILGPIPRSEGPSSRKSSVSPNTNDASSSGPKEDGLNVINPIGLIKEWTEMSSENRDVEALREYPLPADDFGPKLTDGSGPLA</sequence>
<feature type="region of interest" description="Disordered" evidence="1">
    <location>
        <begin position="63"/>
        <end position="88"/>
    </location>
</feature>
<dbReference type="Proteomes" id="UP001497516">
    <property type="component" value="Chromosome 9"/>
</dbReference>
<organism evidence="3 4">
    <name type="scientific">Linum trigynum</name>
    <dbReference type="NCBI Taxonomy" id="586398"/>
    <lineage>
        <taxon>Eukaryota</taxon>
        <taxon>Viridiplantae</taxon>
        <taxon>Streptophyta</taxon>
        <taxon>Embryophyta</taxon>
        <taxon>Tracheophyta</taxon>
        <taxon>Spermatophyta</taxon>
        <taxon>Magnoliopsida</taxon>
        <taxon>eudicotyledons</taxon>
        <taxon>Gunneridae</taxon>
        <taxon>Pentapetalae</taxon>
        <taxon>rosids</taxon>
        <taxon>fabids</taxon>
        <taxon>Malpighiales</taxon>
        <taxon>Linaceae</taxon>
        <taxon>Linum</taxon>
    </lineage>
</organism>
<evidence type="ECO:0000313" key="4">
    <source>
        <dbReference type="Proteomes" id="UP001497516"/>
    </source>
</evidence>
<accession>A0AAV2GR35</accession>
<feature type="compositionally biased region" description="Polar residues" evidence="1">
    <location>
        <begin position="138"/>
        <end position="158"/>
    </location>
</feature>
<feature type="compositionally biased region" description="Basic and acidic residues" evidence="1">
    <location>
        <begin position="124"/>
        <end position="136"/>
    </location>
</feature>
<feature type="domain" description="DUF4283" evidence="2">
    <location>
        <begin position="1"/>
        <end position="49"/>
    </location>
</feature>
<keyword evidence="4" id="KW-1185">Reference proteome</keyword>
<dbReference type="EMBL" id="OZ034822">
    <property type="protein sequence ID" value="CAL1413223.1"/>
    <property type="molecule type" value="Genomic_DNA"/>
</dbReference>
<feature type="compositionally biased region" description="Basic and acidic residues" evidence="1">
    <location>
        <begin position="165"/>
        <end position="175"/>
    </location>
</feature>
<protein>
    <recommendedName>
        <fullName evidence="2">DUF4283 domain-containing protein</fullName>
    </recommendedName>
</protein>
<dbReference type="Pfam" id="PF14111">
    <property type="entry name" value="DUF4283"/>
    <property type="match status" value="1"/>
</dbReference>
<feature type="region of interest" description="Disordered" evidence="1">
    <location>
        <begin position="100"/>
        <end position="225"/>
    </location>
</feature>
<dbReference type="InterPro" id="IPR025558">
    <property type="entry name" value="DUF4283"/>
</dbReference>
<feature type="compositionally biased region" description="Polar residues" evidence="1">
    <location>
        <begin position="71"/>
        <end position="84"/>
    </location>
</feature>
<evidence type="ECO:0000313" key="3">
    <source>
        <dbReference type="EMBL" id="CAL1413223.1"/>
    </source>
</evidence>
<name>A0AAV2GR35_9ROSI</name>
<reference evidence="3 4" key="1">
    <citation type="submission" date="2024-04" db="EMBL/GenBank/DDBJ databases">
        <authorList>
            <person name="Fracassetti M."/>
        </authorList>
    </citation>
    <scope>NUCLEOTIDE SEQUENCE [LARGE SCALE GENOMIC DNA]</scope>
</reference>
<feature type="compositionally biased region" description="Polar residues" evidence="1">
    <location>
        <begin position="198"/>
        <end position="217"/>
    </location>
</feature>
<proteinExistence type="predicted"/>
<feature type="region of interest" description="Disordered" evidence="1">
    <location>
        <begin position="242"/>
        <end position="270"/>
    </location>
</feature>
<dbReference type="AlphaFoldDB" id="A0AAV2GR35"/>
<evidence type="ECO:0000259" key="2">
    <source>
        <dbReference type="Pfam" id="PF14111"/>
    </source>
</evidence>
<evidence type="ECO:0000256" key="1">
    <source>
        <dbReference type="SAM" id="MobiDB-lite"/>
    </source>
</evidence>
<gene>
    <name evidence="3" type="ORF">LTRI10_LOCUS52471</name>
</gene>